<feature type="compositionally biased region" description="Polar residues" evidence="1">
    <location>
        <begin position="123"/>
        <end position="134"/>
    </location>
</feature>
<organism evidence="3">
    <name type="scientific">Anopheles funestus</name>
    <name type="common">African malaria mosquito</name>
    <dbReference type="NCBI Taxonomy" id="62324"/>
    <lineage>
        <taxon>Eukaryota</taxon>
        <taxon>Metazoa</taxon>
        <taxon>Ecdysozoa</taxon>
        <taxon>Arthropoda</taxon>
        <taxon>Hexapoda</taxon>
        <taxon>Insecta</taxon>
        <taxon>Pterygota</taxon>
        <taxon>Neoptera</taxon>
        <taxon>Endopterygota</taxon>
        <taxon>Diptera</taxon>
        <taxon>Nematocera</taxon>
        <taxon>Culicoidea</taxon>
        <taxon>Culicidae</taxon>
        <taxon>Anophelinae</taxon>
        <taxon>Anopheles</taxon>
    </lineage>
</organism>
<dbReference type="AlphaFoldDB" id="A0A4Y0BH63"/>
<dbReference type="PANTHER" id="PTHR12243">
    <property type="entry name" value="MADF DOMAIN TRANSCRIPTION FACTOR"/>
    <property type="match status" value="1"/>
</dbReference>
<name>A0A4Y0BH63_ANOFN</name>
<dbReference type="PANTHER" id="PTHR12243:SF69">
    <property type="entry name" value="SI:CH73-59F11.3"/>
    <property type="match status" value="1"/>
</dbReference>
<dbReference type="VEuPathDB" id="VectorBase:AFUN2_002448"/>
<dbReference type="GO" id="GO:0006357">
    <property type="term" value="P:regulation of transcription by RNA polymerase II"/>
    <property type="evidence" value="ECO:0007669"/>
    <property type="project" value="TreeGrafter"/>
</dbReference>
<dbReference type="PROSITE" id="PS51029">
    <property type="entry name" value="MADF"/>
    <property type="match status" value="1"/>
</dbReference>
<feature type="region of interest" description="Disordered" evidence="1">
    <location>
        <begin position="110"/>
        <end position="168"/>
    </location>
</feature>
<evidence type="ECO:0000256" key="1">
    <source>
        <dbReference type="SAM" id="MobiDB-lite"/>
    </source>
</evidence>
<feature type="compositionally biased region" description="Polar residues" evidence="1">
    <location>
        <begin position="1"/>
        <end position="28"/>
    </location>
</feature>
<dbReference type="Pfam" id="PF10545">
    <property type="entry name" value="MADF_DNA_bdg"/>
    <property type="match status" value="1"/>
</dbReference>
<feature type="domain" description="MADF" evidence="2">
    <location>
        <begin position="209"/>
        <end position="301"/>
    </location>
</feature>
<reference evidence="3" key="1">
    <citation type="submission" date="2020-05" db="UniProtKB">
        <authorList>
            <consortium name="EnsemblMetazoa"/>
        </authorList>
    </citation>
    <scope>IDENTIFICATION</scope>
    <source>
        <strain evidence="3">FUMOZ</strain>
    </source>
</reference>
<accession>A0A4Y0BH63</accession>
<evidence type="ECO:0000259" key="2">
    <source>
        <dbReference type="PROSITE" id="PS51029"/>
    </source>
</evidence>
<dbReference type="VEuPathDB" id="VectorBase:AFUN020239"/>
<proteinExistence type="predicted"/>
<evidence type="ECO:0000313" key="3">
    <source>
        <dbReference type="EnsemblMetazoa" id="AFUN020239-PB"/>
    </source>
</evidence>
<dbReference type="InterPro" id="IPR006578">
    <property type="entry name" value="MADF-dom"/>
</dbReference>
<dbReference type="EnsemblMetazoa" id="AFUN020239-RB">
    <property type="protein sequence ID" value="AFUN020239-PB"/>
    <property type="gene ID" value="AFUN020239"/>
</dbReference>
<dbReference type="GO" id="GO:0005667">
    <property type="term" value="C:transcription regulator complex"/>
    <property type="evidence" value="ECO:0007669"/>
    <property type="project" value="TreeGrafter"/>
</dbReference>
<dbReference type="SMART" id="SM00595">
    <property type="entry name" value="MADF"/>
    <property type="match status" value="1"/>
</dbReference>
<feature type="region of interest" description="Disordered" evidence="1">
    <location>
        <begin position="1"/>
        <end position="63"/>
    </location>
</feature>
<dbReference type="InterPro" id="IPR039353">
    <property type="entry name" value="TF_Adf1"/>
</dbReference>
<feature type="compositionally biased region" description="Polar residues" evidence="1">
    <location>
        <begin position="47"/>
        <end position="60"/>
    </location>
</feature>
<dbReference type="GO" id="GO:0005634">
    <property type="term" value="C:nucleus"/>
    <property type="evidence" value="ECO:0007669"/>
    <property type="project" value="TreeGrafter"/>
</dbReference>
<protein>
    <submittedName>
        <fullName evidence="3">BED-type domain-containing protein</fullName>
    </submittedName>
</protein>
<sequence length="495" mass="55995">MDDSTNNRYGTRSAANPTQLAEASTTIKQEPIDEDVPDSRPKEPSAATMQQEASSSNCSSRDPLADEIEFGETGISFQNAFFNVVGNEIKTENIIAEEIEDNGDIVGSSTKRRKICEEDSGDDSSATRSTQQSIPYGRMARSAEHTYTEQPANPPPQTSNSTTQLNGKDEDNCTYVIQVLNDTPKLATEQAQPKERLKTVAMTQRQMLHFIRLVEERDVLWNRSNPEYKDLNKQADAWTEISNIIGIPTSRLVEKWRSLYGSYRCYLSKVLQSMSSDSSKAISKPSWFAYDAMNFMRHISYTKSKVLSRKTALTPDRHASPTDCDQNRFKTDQNRCIPRTKQPVLEVANVKQSQEPCTPSPQSATQQIPDVPGLSTPVIDRNSRKQQIAELLANETETLERLRTLTNHTIQQTMDVEAAQFGHTVTEIVKHIAPERRKNLFSKMIEIVHNQYTFDQDVLQYGRAIMHLMQNMAKSKRKSTYNGIIDLINNRDKSD</sequence>